<dbReference type="EMBL" id="UINC01004229">
    <property type="protein sequence ID" value="SVA12788.1"/>
    <property type="molecule type" value="Genomic_DNA"/>
</dbReference>
<dbReference type="PANTHER" id="PTHR46118">
    <property type="entry name" value="PROTEIN ABHD11"/>
    <property type="match status" value="1"/>
</dbReference>
<dbReference type="PRINTS" id="PR00111">
    <property type="entry name" value="ABHYDROLASE"/>
</dbReference>
<dbReference type="AlphaFoldDB" id="A0A381TB15"/>
<sequence>MSSMPPVKIAKINGLKLAYYEWGNPGSPVLICLHSHTNTAVSWREFAEFAASKYHVFAIDQRGHGNSDWAKDGYARDRFVEDLSEFIKGNNFEKITLVGCSMGGWHSILFTVNNPDLVQRIVMVDIAPEPSSERMQAPPAPPTPMKFETLEHGFDWLRSGNELASDARLREDTEARLRQTDSGSWTWKADLDGFDNPLPDMTDSLLISRYWSAIESIQCPILEIRGAESNLVSDSTIEKMKRLGREVSSVDVSRAGHVVMVDQPEPFIEAIKGFVRL</sequence>
<evidence type="ECO:0000256" key="1">
    <source>
        <dbReference type="ARBA" id="ARBA00022801"/>
    </source>
</evidence>
<feature type="domain" description="AB hydrolase-1" evidence="2">
    <location>
        <begin position="28"/>
        <end position="262"/>
    </location>
</feature>
<organism evidence="3">
    <name type="scientific">marine metagenome</name>
    <dbReference type="NCBI Taxonomy" id="408172"/>
    <lineage>
        <taxon>unclassified sequences</taxon>
        <taxon>metagenomes</taxon>
        <taxon>ecological metagenomes</taxon>
    </lineage>
</organism>
<name>A0A381TB15_9ZZZZ</name>
<evidence type="ECO:0000259" key="2">
    <source>
        <dbReference type="Pfam" id="PF00561"/>
    </source>
</evidence>
<dbReference type="PANTHER" id="PTHR46118:SF4">
    <property type="entry name" value="PROTEIN ABHD11"/>
    <property type="match status" value="1"/>
</dbReference>
<dbReference type="Gene3D" id="3.40.50.1820">
    <property type="entry name" value="alpha/beta hydrolase"/>
    <property type="match status" value="1"/>
</dbReference>
<dbReference type="SUPFAM" id="SSF53474">
    <property type="entry name" value="alpha/beta-Hydrolases"/>
    <property type="match status" value="1"/>
</dbReference>
<gene>
    <name evidence="3" type="ORF">METZ01_LOCUS65642</name>
</gene>
<dbReference type="InterPro" id="IPR029058">
    <property type="entry name" value="AB_hydrolase_fold"/>
</dbReference>
<dbReference type="InterPro" id="IPR000073">
    <property type="entry name" value="AB_hydrolase_1"/>
</dbReference>
<protein>
    <recommendedName>
        <fullName evidence="2">AB hydrolase-1 domain-containing protein</fullName>
    </recommendedName>
</protein>
<dbReference type="Pfam" id="PF00561">
    <property type="entry name" value="Abhydrolase_1"/>
    <property type="match status" value="1"/>
</dbReference>
<evidence type="ECO:0000313" key="3">
    <source>
        <dbReference type="EMBL" id="SVA12788.1"/>
    </source>
</evidence>
<dbReference type="GO" id="GO:0016787">
    <property type="term" value="F:hydrolase activity"/>
    <property type="evidence" value="ECO:0007669"/>
    <property type="project" value="UniProtKB-KW"/>
</dbReference>
<accession>A0A381TB15</accession>
<reference evidence="3" key="1">
    <citation type="submission" date="2018-05" db="EMBL/GenBank/DDBJ databases">
        <authorList>
            <person name="Lanie J.A."/>
            <person name="Ng W.-L."/>
            <person name="Kazmierczak K.M."/>
            <person name="Andrzejewski T.M."/>
            <person name="Davidsen T.M."/>
            <person name="Wayne K.J."/>
            <person name="Tettelin H."/>
            <person name="Glass J.I."/>
            <person name="Rusch D."/>
            <person name="Podicherti R."/>
            <person name="Tsui H.-C.T."/>
            <person name="Winkler M.E."/>
        </authorList>
    </citation>
    <scope>NUCLEOTIDE SEQUENCE</scope>
</reference>
<keyword evidence="1" id="KW-0378">Hydrolase</keyword>
<proteinExistence type="predicted"/>